<dbReference type="RefSeq" id="WP_301237730.1">
    <property type="nucleotide sequence ID" value="NZ_JANRHH010000018.1"/>
</dbReference>
<dbReference type="InterPro" id="IPR037883">
    <property type="entry name" value="Knr4/Smi1-like_sf"/>
</dbReference>
<name>A0ABT8IJQ1_9BACL</name>
<keyword evidence="3" id="KW-1185">Reference proteome</keyword>
<evidence type="ECO:0000313" key="2">
    <source>
        <dbReference type="EMBL" id="MDN4593016.1"/>
    </source>
</evidence>
<dbReference type="EMBL" id="JANRHH010000018">
    <property type="protein sequence ID" value="MDN4593016.1"/>
    <property type="molecule type" value="Genomic_DNA"/>
</dbReference>
<dbReference type="Gene3D" id="3.40.1580.10">
    <property type="entry name" value="SMI1/KNR4-like"/>
    <property type="match status" value="1"/>
</dbReference>
<feature type="domain" description="Knr4/Smi1-like" evidence="1">
    <location>
        <begin position="41"/>
        <end position="97"/>
    </location>
</feature>
<organism evidence="2 3">
    <name type="scientific">Polycladomyces subterraneus</name>
    <dbReference type="NCBI Taxonomy" id="1016997"/>
    <lineage>
        <taxon>Bacteria</taxon>
        <taxon>Bacillati</taxon>
        <taxon>Bacillota</taxon>
        <taxon>Bacilli</taxon>
        <taxon>Bacillales</taxon>
        <taxon>Thermoactinomycetaceae</taxon>
        <taxon>Polycladomyces</taxon>
    </lineage>
</organism>
<evidence type="ECO:0000313" key="3">
    <source>
        <dbReference type="Proteomes" id="UP001174196"/>
    </source>
</evidence>
<gene>
    <name evidence="2" type="ORF">NWF35_03715</name>
</gene>
<accession>A0ABT8IJQ1</accession>
<evidence type="ECO:0000259" key="1">
    <source>
        <dbReference type="Pfam" id="PF09346"/>
    </source>
</evidence>
<proteinExistence type="predicted"/>
<dbReference type="InterPro" id="IPR018958">
    <property type="entry name" value="Knr4/Smi1-like_dom"/>
</dbReference>
<sequence>MEQSLIQKTLAGLKKRLVDNKLTVQKEEGFVEEMEFYFREPATDEEIQTFTRSTGVQLPEDYKTFLRIHNGAVLFKPWFGGQFELYMVSEIIEHKKLGRSWNLGIRLDIKMVVIY</sequence>
<dbReference type="Pfam" id="PF09346">
    <property type="entry name" value="SMI1_KNR4"/>
    <property type="match status" value="1"/>
</dbReference>
<dbReference type="Proteomes" id="UP001174196">
    <property type="component" value="Unassembled WGS sequence"/>
</dbReference>
<reference evidence="2" key="1">
    <citation type="submission" date="2022-08" db="EMBL/GenBank/DDBJ databases">
        <title>Polycladomyces zharkentsis sp. nov., a novel thermophilic CMC and starch-degrading bacterium isolated from a geothermal spring in Kazakhstan.</title>
        <authorList>
            <person name="Mashzhan A."/>
            <person name="Kistaubaeva A."/>
            <person name="Javier-Lopez R."/>
            <person name="Birkeland N.-K."/>
        </authorList>
    </citation>
    <scope>NUCLEOTIDE SEQUENCE</scope>
    <source>
        <strain evidence="2">KSR 13</strain>
    </source>
</reference>
<protein>
    <submittedName>
        <fullName evidence="2">SMI1/KNR4 family protein</fullName>
    </submittedName>
</protein>
<dbReference type="SUPFAM" id="SSF160631">
    <property type="entry name" value="SMI1/KNR4-like"/>
    <property type="match status" value="1"/>
</dbReference>
<comment type="caution">
    <text evidence="2">The sequence shown here is derived from an EMBL/GenBank/DDBJ whole genome shotgun (WGS) entry which is preliminary data.</text>
</comment>